<dbReference type="Gene3D" id="3.40.1450.10">
    <property type="entry name" value="BPG-independent phosphoglycerate mutase, domain B"/>
    <property type="match status" value="1"/>
</dbReference>
<feature type="binding site" evidence="9 13">
    <location>
        <position position="446"/>
    </location>
    <ligand>
        <name>Mn(2+)</name>
        <dbReference type="ChEBI" id="CHEBI:29035"/>
        <label>2</label>
    </ligand>
</feature>
<evidence type="ECO:0000313" key="16">
    <source>
        <dbReference type="EMBL" id="PKU25368.1"/>
    </source>
</evidence>
<dbReference type="InterPro" id="IPR006124">
    <property type="entry name" value="Metalloenzyme"/>
</dbReference>
<feature type="binding site" evidence="9 12">
    <location>
        <position position="338"/>
    </location>
    <ligand>
        <name>substrate</name>
    </ligand>
</feature>
<keyword evidence="7 9" id="KW-0464">Manganese</keyword>
<dbReference type="InterPro" id="IPR011258">
    <property type="entry name" value="BPG-indep_PGM_N"/>
</dbReference>
<dbReference type="PIRSF" id="PIRSF001492">
    <property type="entry name" value="IPGAM"/>
    <property type="match status" value="1"/>
</dbReference>
<feature type="binding site" evidence="9 13">
    <location>
        <position position="447"/>
    </location>
    <ligand>
        <name>Mn(2+)</name>
        <dbReference type="ChEBI" id="CHEBI:29035"/>
        <label>2</label>
    </ligand>
</feature>
<dbReference type="PANTHER" id="PTHR31637">
    <property type="entry name" value="2,3-BISPHOSPHOGLYCERATE-INDEPENDENT PHOSPHOGLYCERATE MUTASE"/>
    <property type="match status" value="1"/>
</dbReference>
<evidence type="ECO:0000256" key="4">
    <source>
        <dbReference type="ARBA" id="ARBA00008819"/>
    </source>
</evidence>
<dbReference type="GO" id="GO:0004619">
    <property type="term" value="F:phosphoglycerate mutase activity"/>
    <property type="evidence" value="ECO:0007669"/>
    <property type="project" value="UniProtKB-UniRule"/>
</dbReference>
<sequence>MTNMLRSSSRPRPVVLCILDGWGYRAERADNAIALANTPVWDGLLAHAPHAFLETSGLAVGLPDGQMGNSEVGHMNLGAGRVVMQDLPRIDLAVADGSLAKNPALTKAVAALKASGGTAHLLGLLSPGGVHSHQGHMAALAKAVSAAGVPVMVHAFLDGRDTPPSSAKGFVETFLADVAGHDVTVATLSGRYYAMDRDKRWDRVTLAYQAMVEAKGVKAADPVAAVATSYQAGKTDEFVIPTVVGDYAGMKDGDGLIMANFRADRAREILSSLVDPAFDGFPRAHLPKFAARLGMTEYSTDLNRFFEVLFPAESLTRILGEVVADAGLTQLRIAETEKYAHVTFFFNGGREAVFKGEERILVPSPKVATYDLQPEMSAPEVTDKLVEAIDGGKFDVIVVNYANGDMVGHTGVLEAAIKAVETVDRCLGRLVEAVDRAGGSLLITADHGNAELMRDPVTGEPYTAHTIGKVPVILVDAPAGVSALHDGRLADVAPTLLALLGLPQPPEMTGKSLLSAKGAETAAVRSGAMA</sequence>
<feature type="binding site" evidence="9 13">
    <location>
        <position position="70"/>
    </location>
    <ligand>
        <name>Mn(2+)</name>
        <dbReference type="ChEBI" id="CHEBI:29035"/>
        <label>2</label>
    </ligand>
</feature>
<dbReference type="EMBL" id="PIUM01000005">
    <property type="protein sequence ID" value="PKU25368.1"/>
    <property type="molecule type" value="Genomic_DNA"/>
</dbReference>
<dbReference type="InterPro" id="IPR017850">
    <property type="entry name" value="Alkaline_phosphatase_core_sf"/>
</dbReference>
<dbReference type="EC" id="5.4.2.12" evidence="9 10"/>
<evidence type="ECO:0000256" key="9">
    <source>
        <dbReference type="HAMAP-Rule" id="MF_01038"/>
    </source>
</evidence>
<comment type="pathway">
    <text evidence="3 9">Carbohydrate degradation; glycolysis; pyruvate from D-glyceraldehyde 3-phosphate: step 3/5.</text>
</comment>
<dbReference type="SUPFAM" id="SSF53649">
    <property type="entry name" value="Alkaline phosphatase-like"/>
    <property type="match status" value="1"/>
</dbReference>
<evidence type="ECO:0000256" key="5">
    <source>
        <dbReference type="ARBA" id="ARBA00022723"/>
    </source>
</evidence>
<dbReference type="FunFam" id="3.40.1450.10:FF:000002">
    <property type="entry name" value="2,3-bisphosphoglycerate-independent phosphoglycerate mutase"/>
    <property type="match status" value="1"/>
</dbReference>
<dbReference type="PANTHER" id="PTHR31637:SF0">
    <property type="entry name" value="2,3-BISPHOSPHOGLYCERATE-INDEPENDENT PHOSPHOGLYCERATE MUTASE"/>
    <property type="match status" value="1"/>
</dbReference>
<dbReference type="AlphaFoldDB" id="A0A2N3PYA6"/>
<proteinExistence type="inferred from homology"/>
<feature type="domain" description="BPG-independent PGAM N-terminal" evidence="15">
    <location>
        <begin position="90"/>
        <end position="299"/>
    </location>
</feature>
<evidence type="ECO:0000256" key="6">
    <source>
        <dbReference type="ARBA" id="ARBA00023152"/>
    </source>
</evidence>
<dbReference type="CDD" id="cd16010">
    <property type="entry name" value="iPGM"/>
    <property type="match status" value="1"/>
</dbReference>
<feature type="binding site" evidence="9 13">
    <location>
        <position position="405"/>
    </location>
    <ligand>
        <name>Mn(2+)</name>
        <dbReference type="ChEBI" id="CHEBI:29035"/>
        <label>1</label>
    </ligand>
</feature>
<evidence type="ECO:0000256" key="13">
    <source>
        <dbReference type="PIRSR" id="PIRSR001492-3"/>
    </source>
</evidence>
<feature type="binding site" evidence="9 13">
    <location>
        <position position="409"/>
    </location>
    <ligand>
        <name>Mn(2+)</name>
        <dbReference type="ChEBI" id="CHEBI:29035"/>
        <label>1</label>
    </ligand>
</feature>
<evidence type="ECO:0000259" key="15">
    <source>
        <dbReference type="Pfam" id="PF06415"/>
    </source>
</evidence>
<dbReference type="GO" id="GO:0006007">
    <property type="term" value="P:glucose catabolic process"/>
    <property type="evidence" value="ECO:0007669"/>
    <property type="project" value="InterPro"/>
</dbReference>
<feature type="binding site" evidence="9 13">
    <location>
        <position position="20"/>
    </location>
    <ligand>
        <name>Mn(2+)</name>
        <dbReference type="ChEBI" id="CHEBI:29035"/>
        <label>2</label>
    </ligand>
</feature>
<dbReference type="HAMAP" id="MF_01038">
    <property type="entry name" value="GpmI"/>
    <property type="match status" value="1"/>
</dbReference>
<evidence type="ECO:0000256" key="1">
    <source>
        <dbReference type="ARBA" id="ARBA00000370"/>
    </source>
</evidence>
<feature type="binding site" evidence="9 12">
    <location>
        <position position="191"/>
    </location>
    <ligand>
        <name>substrate</name>
    </ligand>
</feature>
<evidence type="ECO:0000256" key="11">
    <source>
        <dbReference type="PIRSR" id="PIRSR001492-1"/>
    </source>
</evidence>
<evidence type="ECO:0000256" key="10">
    <source>
        <dbReference type="NCBIfam" id="TIGR01307"/>
    </source>
</evidence>
<evidence type="ECO:0000256" key="3">
    <source>
        <dbReference type="ARBA" id="ARBA00004798"/>
    </source>
</evidence>
<feature type="binding site" evidence="9 12">
    <location>
        <position position="197"/>
    </location>
    <ligand>
        <name>substrate</name>
    </ligand>
</feature>
<feature type="domain" description="Metalloenzyme" evidence="14">
    <location>
        <begin position="13"/>
        <end position="503"/>
    </location>
</feature>
<keyword evidence="5 9" id="KW-0479">Metal-binding</keyword>
<dbReference type="Proteomes" id="UP000233293">
    <property type="component" value="Unassembled WGS sequence"/>
</dbReference>
<comment type="similarity">
    <text evidence="4 9">Belongs to the BPG-independent phosphoglycerate mutase family.</text>
</comment>
<comment type="caution">
    <text evidence="16">The sequence shown here is derived from an EMBL/GenBank/DDBJ whole genome shotgun (WGS) entry which is preliminary data.</text>
</comment>
<dbReference type="Pfam" id="PF06415">
    <property type="entry name" value="iPGM_N"/>
    <property type="match status" value="1"/>
</dbReference>
<dbReference type="OrthoDB" id="9800863at2"/>
<gene>
    <name evidence="9" type="primary">gpmI</name>
    <name evidence="16" type="ORF">CWS72_07180</name>
</gene>
<evidence type="ECO:0000313" key="17">
    <source>
        <dbReference type="Proteomes" id="UP000233293"/>
    </source>
</evidence>
<feature type="binding site" evidence="9 13">
    <location>
        <position position="465"/>
    </location>
    <ligand>
        <name>Mn(2+)</name>
        <dbReference type="ChEBI" id="CHEBI:29035"/>
        <label>1</label>
    </ligand>
</feature>
<evidence type="ECO:0000259" key="14">
    <source>
        <dbReference type="Pfam" id="PF01676"/>
    </source>
</evidence>
<evidence type="ECO:0000256" key="12">
    <source>
        <dbReference type="PIRSR" id="PIRSR001492-2"/>
    </source>
</evidence>
<dbReference type="UniPathway" id="UPA00109">
    <property type="reaction ID" value="UER00186"/>
</dbReference>
<feature type="binding site" evidence="9 12">
    <location>
        <position position="131"/>
    </location>
    <ligand>
        <name>substrate</name>
    </ligand>
</feature>
<feature type="binding site" evidence="9 12">
    <location>
        <begin position="262"/>
        <end position="265"/>
    </location>
    <ligand>
        <name>substrate</name>
    </ligand>
</feature>
<dbReference type="Pfam" id="PF01676">
    <property type="entry name" value="Metalloenzyme"/>
    <property type="match status" value="1"/>
</dbReference>
<keyword evidence="8 9" id="KW-0413">Isomerase</keyword>
<dbReference type="NCBIfam" id="TIGR01307">
    <property type="entry name" value="pgm_bpd_ind"/>
    <property type="match status" value="1"/>
</dbReference>
<dbReference type="InterPro" id="IPR036646">
    <property type="entry name" value="PGAM_B_sf"/>
</dbReference>
<dbReference type="GO" id="GO:0030145">
    <property type="term" value="F:manganese ion binding"/>
    <property type="evidence" value="ECO:0007669"/>
    <property type="project" value="UniProtKB-UniRule"/>
</dbReference>
<evidence type="ECO:0000256" key="7">
    <source>
        <dbReference type="ARBA" id="ARBA00023211"/>
    </source>
</evidence>
<comment type="cofactor">
    <cofactor evidence="9">
        <name>Mn(2+)</name>
        <dbReference type="ChEBI" id="CHEBI:29035"/>
    </cofactor>
    <text evidence="9">Binds 2 manganese ions per subunit.</text>
</comment>
<dbReference type="GO" id="GO:0006096">
    <property type="term" value="P:glycolytic process"/>
    <property type="evidence" value="ECO:0007669"/>
    <property type="project" value="UniProtKB-UniRule"/>
</dbReference>
<organism evidence="16 17">
    <name type="scientific">Telmatospirillum siberiense</name>
    <dbReference type="NCBI Taxonomy" id="382514"/>
    <lineage>
        <taxon>Bacteria</taxon>
        <taxon>Pseudomonadati</taxon>
        <taxon>Pseudomonadota</taxon>
        <taxon>Alphaproteobacteria</taxon>
        <taxon>Rhodospirillales</taxon>
        <taxon>Rhodospirillaceae</taxon>
        <taxon>Telmatospirillum</taxon>
    </lineage>
</organism>
<comment type="catalytic activity">
    <reaction evidence="1 9">
        <text>(2R)-2-phosphoglycerate = (2R)-3-phosphoglycerate</text>
        <dbReference type="Rhea" id="RHEA:15901"/>
        <dbReference type="ChEBI" id="CHEBI:58272"/>
        <dbReference type="ChEBI" id="CHEBI:58289"/>
        <dbReference type="EC" id="5.4.2.12"/>
    </reaction>
</comment>
<protein>
    <recommendedName>
        <fullName evidence="9 10">2,3-bisphosphoglycerate-independent phosphoglycerate mutase</fullName>
        <shortName evidence="9">BPG-independent PGAM</shortName>
        <shortName evidence="9">Phosphoglyceromutase</shortName>
        <shortName evidence="9">iPGM</shortName>
        <ecNumber evidence="9 10">5.4.2.12</ecNumber>
    </recommendedName>
</protein>
<comment type="subunit">
    <text evidence="9">Monomer.</text>
</comment>
<dbReference type="SUPFAM" id="SSF64158">
    <property type="entry name" value="2,3-Bisphosphoglycerate-independent phosphoglycerate mutase, substrate-binding domain"/>
    <property type="match status" value="1"/>
</dbReference>
<evidence type="ECO:0000256" key="2">
    <source>
        <dbReference type="ARBA" id="ARBA00002315"/>
    </source>
</evidence>
<feature type="active site" description="Phosphoserine intermediate" evidence="9 11">
    <location>
        <position position="70"/>
    </location>
</feature>
<keyword evidence="17" id="KW-1185">Reference proteome</keyword>
<accession>A0A2N3PYA6</accession>
<dbReference type="GO" id="GO:0005829">
    <property type="term" value="C:cytosol"/>
    <property type="evidence" value="ECO:0007669"/>
    <property type="project" value="TreeGrafter"/>
</dbReference>
<feature type="binding site" evidence="9 12">
    <location>
        <begin position="160"/>
        <end position="161"/>
    </location>
    <ligand>
        <name>substrate</name>
    </ligand>
</feature>
<comment type="function">
    <text evidence="2 9">Catalyzes the interconversion of 2-phosphoglycerate and 3-phosphoglycerate.</text>
</comment>
<dbReference type="RefSeq" id="WP_101249892.1">
    <property type="nucleotide sequence ID" value="NZ_PIUM01000005.1"/>
</dbReference>
<keyword evidence="6 9" id="KW-0324">Glycolysis</keyword>
<dbReference type="Gene3D" id="3.40.720.10">
    <property type="entry name" value="Alkaline Phosphatase, subunit A"/>
    <property type="match status" value="1"/>
</dbReference>
<dbReference type="InterPro" id="IPR005995">
    <property type="entry name" value="Pgm_bpd_ind"/>
</dbReference>
<reference evidence="17" key="1">
    <citation type="submission" date="2017-12" db="EMBL/GenBank/DDBJ databases">
        <title>Draft genome sequence of Telmatospirillum siberiense 26-4b1T, an acidotolerant peatland alphaproteobacterium potentially involved in sulfur cycling.</title>
        <authorList>
            <person name="Hausmann B."/>
            <person name="Pjevac P."/>
            <person name="Schreck K."/>
            <person name="Herbold C.W."/>
            <person name="Daims H."/>
            <person name="Wagner M."/>
            <person name="Pester M."/>
            <person name="Loy A."/>
        </authorList>
    </citation>
    <scope>NUCLEOTIDE SEQUENCE [LARGE SCALE GENOMIC DNA]</scope>
    <source>
        <strain evidence="17">26-4b1</strain>
    </source>
</reference>
<name>A0A2N3PYA6_9PROT</name>
<evidence type="ECO:0000256" key="8">
    <source>
        <dbReference type="ARBA" id="ARBA00023235"/>
    </source>
</evidence>